<dbReference type="PROSITE" id="PS51257">
    <property type="entry name" value="PROKAR_LIPOPROTEIN"/>
    <property type="match status" value="1"/>
</dbReference>
<proteinExistence type="predicted"/>
<comment type="caution">
    <text evidence="2">The sequence shown here is derived from an EMBL/GenBank/DDBJ whole genome shotgun (WGS) entry which is preliminary data.</text>
</comment>
<evidence type="ECO:0000313" key="3">
    <source>
        <dbReference type="Proteomes" id="UP000283538"/>
    </source>
</evidence>
<dbReference type="AlphaFoldDB" id="A0A414ML38"/>
<dbReference type="RefSeq" id="WP_017141018.1">
    <property type="nucleotide sequence ID" value="NZ_JAQECU010000003.1"/>
</dbReference>
<protein>
    <submittedName>
        <fullName evidence="2">Uncharacterized protein</fullName>
    </submittedName>
</protein>
<reference evidence="2 3" key="1">
    <citation type="submission" date="2018-08" db="EMBL/GenBank/DDBJ databases">
        <title>A genome reference for cultivated species of the human gut microbiota.</title>
        <authorList>
            <person name="Zou Y."/>
            <person name="Xue W."/>
            <person name="Luo G."/>
        </authorList>
    </citation>
    <scope>NUCLEOTIDE SEQUENCE [LARGE SCALE GENOMIC DNA]</scope>
    <source>
        <strain evidence="2 3">AM26-26AC</strain>
    </source>
</reference>
<organism evidence="2 3">
    <name type="scientific">Bacteroides eggerthii</name>
    <dbReference type="NCBI Taxonomy" id="28111"/>
    <lineage>
        <taxon>Bacteria</taxon>
        <taxon>Pseudomonadati</taxon>
        <taxon>Bacteroidota</taxon>
        <taxon>Bacteroidia</taxon>
        <taxon>Bacteroidales</taxon>
        <taxon>Bacteroidaceae</taxon>
        <taxon>Bacteroides</taxon>
    </lineage>
</organism>
<evidence type="ECO:0000256" key="1">
    <source>
        <dbReference type="SAM" id="Phobius"/>
    </source>
</evidence>
<accession>A0A414ML38</accession>
<evidence type="ECO:0000313" key="2">
    <source>
        <dbReference type="EMBL" id="RHF12798.1"/>
    </source>
</evidence>
<gene>
    <name evidence="2" type="ORF">DW701_00840</name>
</gene>
<feature type="transmembrane region" description="Helical" evidence="1">
    <location>
        <begin position="6"/>
        <end position="30"/>
    </location>
</feature>
<dbReference type="EMBL" id="QSLA01000001">
    <property type="protein sequence ID" value="RHF12798.1"/>
    <property type="molecule type" value="Genomic_DNA"/>
</dbReference>
<keyword evidence="1" id="KW-0472">Membrane</keyword>
<sequence>MKYKKTLQVLIICAVCELYALLFSALIYSCRGEGGRAEMRTEMENAVVTGNKSDVTAACHKCRTGTYMLNGYKHNSTTDSH</sequence>
<keyword evidence="1" id="KW-1133">Transmembrane helix</keyword>
<keyword evidence="1" id="KW-0812">Transmembrane</keyword>
<name>A0A414ML38_9BACE</name>
<dbReference type="Proteomes" id="UP000283538">
    <property type="component" value="Unassembled WGS sequence"/>
</dbReference>